<organism evidence="1 2">
    <name type="scientific">Babesia caballi</name>
    <dbReference type="NCBI Taxonomy" id="5871"/>
    <lineage>
        <taxon>Eukaryota</taxon>
        <taxon>Sar</taxon>
        <taxon>Alveolata</taxon>
        <taxon>Apicomplexa</taxon>
        <taxon>Aconoidasida</taxon>
        <taxon>Piroplasmida</taxon>
        <taxon>Babesiidae</taxon>
        <taxon>Babesia</taxon>
    </lineage>
</organism>
<dbReference type="Pfam" id="PF12785">
    <property type="entry name" value="VESA1_N"/>
    <property type="match status" value="1"/>
</dbReference>
<dbReference type="InterPro" id="IPR024751">
    <property type="entry name" value="VESA1"/>
</dbReference>
<proteinExistence type="predicted"/>
<evidence type="ECO:0000313" key="2">
    <source>
        <dbReference type="Proteomes" id="UP001497744"/>
    </source>
</evidence>
<protein>
    <submittedName>
        <fullName evidence="1">Variant erythrocyte surface antigen-1 family protein</fullName>
    </submittedName>
</protein>
<accession>A0AAV4LVW2</accession>
<evidence type="ECO:0000313" key="1">
    <source>
        <dbReference type="EMBL" id="GIX63903.1"/>
    </source>
</evidence>
<reference evidence="1 2" key="1">
    <citation type="submission" date="2021-06" db="EMBL/GenBank/DDBJ databases">
        <title>Genome sequence of Babesia caballi.</title>
        <authorList>
            <person name="Yamagishi J."/>
            <person name="Kidaka T."/>
            <person name="Ochi A."/>
        </authorList>
    </citation>
    <scope>NUCLEOTIDE SEQUENCE [LARGE SCALE GENOMIC DNA]</scope>
    <source>
        <strain evidence="1">USDA-D6B2</strain>
    </source>
</reference>
<dbReference type="Proteomes" id="UP001497744">
    <property type="component" value="Unassembled WGS sequence"/>
</dbReference>
<dbReference type="EMBL" id="BPLF01000002">
    <property type="protein sequence ID" value="GIX63903.1"/>
    <property type="molecule type" value="Genomic_DNA"/>
</dbReference>
<name>A0AAV4LVW2_BABCB</name>
<comment type="caution">
    <text evidence="1">The sequence shown here is derived from an EMBL/GenBank/DDBJ whole genome shotgun (WGS) entry which is preliminary data.</text>
</comment>
<sequence>MMTTTGKKSLTTPPTNLKEAIDWVLKIKNDNNAIDKLAEALEELLKHDGSEVALKVLEKYRLVSKSVIEKLKPQKSERHFAVPHVILNKLSEGLDPFPSGSQANIRPEDVVKVKEWVSSINENTLTQLITDFAEGLNKFVTPGSGILQNPSNSAYKSASSWISLTPSAKTDCAAILLGVMPVVYIGLTYLYWQCEGTGGWAQEKFDSSGSGQGSLKQYIEALGYTENRNDNNGQNIVSLMNSMFSGELKTAYGSSQTHYFRFLKALQEKALGALPAQTKTDCPLTSLYLISYYYITNFLYTVETSSPATPSFAGYSGVTALAGGAYGFNLGGLGSFMSALLA</sequence>
<gene>
    <name evidence="1" type="ORF">BcabD6B2_33380</name>
</gene>
<dbReference type="RefSeq" id="XP_067715972.1">
    <property type="nucleotide sequence ID" value="XM_067859871.1"/>
</dbReference>
<dbReference type="AlphaFoldDB" id="A0AAV4LVW2"/>
<keyword evidence="2" id="KW-1185">Reference proteome</keyword>
<dbReference type="GeneID" id="94195384"/>